<dbReference type="CDD" id="cd02142">
    <property type="entry name" value="McbC_SagB-like_oxidoreductase"/>
    <property type="match status" value="1"/>
</dbReference>
<dbReference type="InterPro" id="IPR052544">
    <property type="entry name" value="Bacteriocin_Proc_Enz"/>
</dbReference>
<reference evidence="1" key="1">
    <citation type="submission" date="2020-11" db="EMBL/GenBank/DDBJ databases">
        <title>Nocardioides sp. nov., isolated from Soil of Cynanchum wilfordii Hemsley rhizosphere.</title>
        <authorList>
            <person name="Lee J.-S."/>
            <person name="Suh M.K."/>
            <person name="Kim J.-S."/>
        </authorList>
    </citation>
    <scope>NUCLEOTIDE SEQUENCE</scope>
    <source>
        <strain evidence="1">KCTC 19275</strain>
    </source>
</reference>
<dbReference type="InterPro" id="IPR000415">
    <property type="entry name" value="Nitroreductase-like"/>
</dbReference>
<evidence type="ECO:0008006" key="3">
    <source>
        <dbReference type="Google" id="ProtNLM"/>
    </source>
</evidence>
<comment type="caution">
    <text evidence="1">The sequence shown here is derived from an EMBL/GenBank/DDBJ whole genome shotgun (WGS) entry which is preliminary data.</text>
</comment>
<accession>A0A930YK02</accession>
<proteinExistence type="predicted"/>
<dbReference type="AlphaFoldDB" id="A0A930YK02"/>
<sequence>MAPSTETATQALHRLTSYGRYDASDPDLNWAPPVDDPRVVADLVVNDTDRLPWFYKRYPDGLPTVSLPRDLPTTAAPAVAVLAGTAAIAPGTLDLPQLSRVLHLAAGIVRTTVRPYATWLYRNAGSAGGRFPLELYVAVPDGHGVPAGVHWYHPQEHALVRIGPAPDGGTPTVVVTGVPWRTGWSYRERGYRHVYWDAGTMLSHLLAAAASAGLEPALTTRFPDGDVTTLVGADGVHEWPVALVTMGGGSPAVAAAGPAVAGQVDVAPVEFPLVTAAQRAGDLDALGSPWPSAPPVGVPVVDGPSLDEVIRSRGSTRLLDPTRSVSLDMFRTSMLAGTRGIDVAHVVAVHAVDEMAPGIYLWPEPDPRRVGDVRDELYVLALEQGLAQEAAFVTIGIADVGSLDDRAYREAQLGSGIVEGRLHLLAYAMGAAASGMTFADSEIADVVGEPADGLLLTCVGVPEYRSATAGPPGAPVEVAKVTPRTS</sequence>
<dbReference type="Gene3D" id="3.40.109.10">
    <property type="entry name" value="NADH Oxidase"/>
    <property type="match status" value="2"/>
</dbReference>
<protein>
    <recommendedName>
        <fullName evidence="3">SagB/ThcOx family dehydrogenase</fullName>
    </recommendedName>
</protein>
<dbReference type="RefSeq" id="WP_194708734.1">
    <property type="nucleotide sequence ID" value="NZ_JADKPN010000016.1"/>
</dbReference>
<evidence type="ECO:0000313" key="1">
    <source>
        <dbReference type="EMBL" id="MBF4765554.1"/>
    </source>
</evidence>
<dbReference type="SUPFAM" id="SSF55469">
    <property type="entry name" value="FMN-dependent nitroreductase-like"/>
    <property type="match status" value="1"/>
</dbReference>
<dbReference type="PANTHER" id="PTHR43745">
    <property type="entry name" value="NITROREDUCTASE MJ1384-RELATED"/>
    <property type="match status" value="1"/>
</dbReference>
<gene>
    <name evidence="1" type="ORF">ISU07_20690</name>
</gene>
<evidence type="ECO:0000313" key="2">
    <source>
        <dbReference type="Proteomes" id="UP000640489"/>
    </source>
</evidence>
<keyword evidence="2" id="KW-1185">Reference proteome</keyword>
<dbReference type="PANTHER" id="PTHR43745:SF2">
    <property type="entry name" value="NITROREDUCTASE MJ1384-RELATED"/>
    <property type="match status" value="1"/>
</dbReference>
<dbReference type="GO" id="GO:0016491">
    <property type="term" value="F:oxidoreductase activity"/>
    <property type="evidence" value="ECO:0007669"/>
    <property type="project" value="InterPro"/>
</dbReference>
<dbReference type="Proteomes" id="UP000640489">
    <property type="component" value="Unassembled WGS sequence"/>
</dbReference>
<dbReference type="EMBL" id="JADKPN010000016">
    <property type="protein sequence ID" value="MBF4765554.1"/>
    <property type="molecule type" value="Genomic_DNA"/>
</dbReference>
<name>A0A930YK02_9ACTN</name>
<organism evidence="1 2">
    <name type="scientific">Nocardioides islandensis</name>
    <dbReference type="NCBI Taxonomy" id="433663"/>
    <lineage>
        <taxon>Bacteria</taxon>
        <taxon>Bacillati</taxon>
        <taxon>Actinomycetota</taxon>
        <taxon>Actinomycetes</taxon>
        <taxon>Propionibacteriales</taxon>
        <taxon>Nocardioidaceae</taxon>
        <taxon>Nocardioides</taxon>
    </lineage>
</organism>